<evidence type="ECO:0000256" key="4">
    <source>
        <dbReference type="ARBA" id="ARBA00022553"/>
    </source>
</evidence>
<dbReference type="Gene3D" id="3.30.565.10">
    <property type="entry name" value="Histidine kinase-like ATPase, C-terminal domain"/>
    <property type="match status" value="1"/>
</dbReference>
<dbReference type="InterPro" id="IPR003594">
    <property type="entry name" value="HATPase_dom"/>
</dbReference>
<dbReference type="GO" id="GO:0005886">
    <property type="term" value="C:plasma membrane"/>
    <property type="evidence" value="ECO:0007669"/>
    <property type="project" value="TreeGrafter"/>
</dbReference>
<evidence type="ECO:0000313" key="13">
    <source>
        <dbReference type="EMBL" id="CAB4649169.1"/>
    </source>
</evidence>
<evidence type="ECO:0000256" key="7">
    <source>
        <dbReference type="ARBA" id="ARBA00022777"/>
    </source>
</evidence>
<evidence type="ECO:0000256" key="6">
    <source>
        <dbReference type="ARBA" id="ARBA00022692"/>
    </source>
</evidence>
<keyword evidence="8 11" id="KW-1133">Transmembrane helix</keyword>
<evidence type="ECO:0000256" key="2">
    <source>
        <dbReference type="ARBA" id="ARBA00004370"/>
    </source>
</evidence>
<feature type="transmembrane region" description="Helical" evidence="11">
    <location>
        <begin position="129"/>
        <end position="150"/>
    </location>
</feature>
<feature type="domain" description="Histidine kinase" evidence="12">
    <location>
        <begin position="172"/>
        <end position="383"/>
    </location>
</feature>
<evidence type="ECO:0000256" key="11">
    <source>
        <dbReference type="SAM" id="Phobius"/>
    </source>
</evidence>
<dbReference type="InterPro" id="IPR036097">
    <property type="entry name" value="HisK_dim/P_sf"/>
</dbReference>
<dbReference type="Gene3D" id="1.10.287.130">
    <property type="match status" value="1"/>
</dbReference>
<dbReference type="SMART" id="SM00387">
    <property type="entry name" value="HATPase_c"/>
    <property type="match status" value="1"/>
</dbReference>
<dbReference type="AlphaFoldDB" id="A0A6J6KMM8"/>
<dbReference type="SUPFAM" id="SSF47384">
    <property type="entry name" value="Homodimeric domain of signal transducing histidine kinase"/>
    <property type="match status" value="1"/>
</dbReference>
<dbReference type="PRINTS" id="PR00344">
    <property type="entry name" value="BCTRLSENSOR"/>
</dbReference>
<evidence type="ECO:0000256" key="9">
    <source>
        <dbReference type="ARBA" id="ARBA00023012"/>
    </source>
</evidence>
<evidence type="ECO:0000256" key="5">
    <source>
        <dbReference type="ARBA" id="ARBA00022679"/>
    </source>
</evidence>
<dbReference type="EMBL" id="CAEZWP010000001">
    <property type="protein sequence ID" value="CAB4649169.1"/>
    <property type="molecule type" value="Genomic_DNA"/>
</dbReference>
<dbReference type="GO" id="GO:0000155">
    <property type="term" value="F:phosphorelay sensor kinase activity"/>
    <property type="evidence" value="ECO:0007669"/>
    <property type="project" value="InterPro"/>
</dbReference>
<dbReference type="Pfam" id="PF02518">
    <property type="entry name" value="HATPase_c"/>
    <property type="match status" value="1"/>
</dbReference>
<proteinExistence type="predicted"/>
<dbReference type="InterPro" id="IPR005467">
    <property type="entry name" value="His_kinase_dom"/>
</dbReference>
<keyword evidence="5" id="KW-0808">Transferase</keyword>
<dbReference type="InterPro" id="IPR003661">
    <property type="entry name" value="HisK_dim/P_dom"/>
</dbReference>
<comment type="subcellular location">
    <subcellularLocation>
        <location evidence="2">Membrane</location>
    </subcellularLocation>
</comment>
<dbReference type="InterPro" id="IPR036890">
    <property type="entry name" value="HATPase_C_sf"/>
</dbReference>
<evidence type="ECO:0000256" key="10">
    <source>
        <dbReference type="ARBA" id="ARBA00023136"/>
    </source>
</evidence>
<dbReference type="PROSITE" id="PS50109">
    <property type="entry name" value="HIS_KIN"/>
    <property type="match status" value="1"/>
</dbReference>
<dbReference type="EC" id="2.7.13.3" evidence="3"/>
<evidence type="ECO:0000259" key="12">
    <source>
        <dbReference type="PROSITE" id="PS50109"/>
    </source>
</evidence>
<sequence length="383" mass="41727">MKSKTRQILATAIVTSMLSILIGGFAVWGSYESETGIIDEHLNTVALDVAQSPDNPITAALLSVEQNSFDLTVAFMTPNGETATLKESRKAVIGGEEKLRVRNIPLQAGEKLVIASSLTDIDHSLRKNLWRLLIFIIFTNIVASFASILISRSTALAFERTQREKMQEFLGDAAHELRTPLTVIKGYAKLLEGNKLEGDREVQAFTRLNSEIKRMESLIGDLLILAELGEEEGGEFSALNLSQLLSESVDDFVGVASGHAIELLIDKDVVLDGSEKYLQRFITNALTNIRVHAPHDAPVRITLKGGKDIKLIIEDGGAGLPADSYGEKIQGLKRFDRSRSRETGGSGLGLSIMNAVVERHKGALTLRKSDLGGLAIEVQLPRT</sequence>
<keyword evidence="4" id="KW-0597">Phosphoprotein</keyword>
<feature type="transmembrane region" description="Helical" evidence="11">
    <location>
        <begin position="7"/>
        <end position="28"/>
    </location>
</feature>
<keyword evidence="9" id="KW-0902">Two-component regulatory system</keyword>
<protein>
    <recommendedName>
        <fullName evidence="3">histidine kinase</fullName>
        <ecNumber evidence="3">2.7.13.3</ecNumber>
    </recommendedName>
</protein>
<comment type="catalytic activity">
    <reaction evidence="1">
        <text>ATP + protein L-histidine = ADP + protein N-phospho-L-histidine.</text>
        <dbReference type="EC" id="2.7.13.3"/>
    </reaction>
</comment>
<keyword evidence="6 11" id="KW-0812">Transmembrane</keyword>
<accession>A0A6J6KMM8</accession>
<dbReference type="FunFam" id="1.10.287.130:FF:000001">
    <property type="entry name" value="Two-component sensor histidine kinase"/>
    <property type="match status" value="1"/>
</dbReference>
<dbReference type="CDD" id="cd00082">
    <property type="entry name" value="HisKA"/>
    <property type="match status" value="1"/>
</dbReference>
<dbReference type="PANTHER" id="PTHR45436:SF5">
    <property type="entry name" value="SENSOR HISTIDINE KINASE TRCS"/>
    <property type="match status" value="1"/>
</dbReference>
<dbReference type="PANTHER" id="PTHR45436">
    <property type="entry name" value="SENSOR HISTIDINE KINASE YKOH"/>
    <property type="match status" value="1"/>
</dbReference>
<keyword evidence="7" id="KW-0418">Kinase</keyword>
<evidence type="ECO:0000256" key="1">
    <source>
        <dbReference type="ARBA" id="ARBA00000085"/>
    </source>
</evidence>
<gene>
    <name evidence="13" type="ORF">UFOPK2265_00017</name>
</gene>
<dbReference type="SMART" id="SM00388">
    <property type="entry name" value="HisKA"/>
    <property type="match status" value="1"/>
</dbReference>
<reference evidence="13" key="1">
    <citation type="submission" date="2020-05" db="EMBL/GenBank/DDBJ databases">
        <authorList>
            <person name="Chiriac C."/>
            <person name="Salcher M."/>
            <person name="Ghai R."/>
            <person name="Kavagutti S V."/>
        </authorList>
    </citation>
    <scope>NUCLEOTIDE SEQUENCE</scope>
</reference>
<evidence type="ECO:0000256" key="8">
    <source>
        <dbReference type="ARBA" id="ARBA00022989"/>
    </source>
</evidence>
<dbReference type="Pfam" id="PF00512">
    <property type="entry name" value="HisKA"/>
    <property type="match status" value="1"/>
</dbReference>
<dbReference type="InterPro" id="IPR050428">
    <property type="entry name" value="TCS_sensor_his_kinase"/>
</dbReference>
<dbReference type="InterPro" id="IPR004358">
    <property type="entry name" value="Sig_transdc_His_kin-like_C"/>
</dbReference>
<organism evidence="13">
    <name type="scientific">freshwater metagenome</name>
    <dbReference type="NCBI Taxonomy" id="449393"/>
    <lineage>
        <taxon>unclassified sequences</taxon>
        <taxon>metagenomes</taxon>
        <taxon>ecological metagenomes</taxon>
    </lineage>
</organism>
<keyword evidence="10 11" id="KW-0472">Membrane</keyword>
<name>A0A6J6KMM8_9ZZZZ</name>
<evidence type="ECO:0000256" key="3">
    <source>
        <dbReference type="ARBA" id="ARBA00012438"/>
    </source>
</evidence>
<dbReference type="SUPFAM" id="SSF55874">
    <property type="entry name" value="ATPase domain of HSP90 chaperone/DNA topoisomerase II/histidine kinase"/>
    <property type="match status" value="1"/>
</dbReference>